<dbReference type="GO" id="GO:0003676">
    <property type="term" value="F:nucleic acid binding"/>
    <property type="evidence" value="ECO:0007669"/>
    <property type="project" value="InterPro"/>
</dbReference>
<dbReference type="InterPro" id="IPR052709">
    <property type="entry name" value="Transposase-MT_Hybrid"/>
</dbReference>
<dbReference type="PANTHER" id="PTHR46060:SF1">
    <property type="entry name" value="MARINER MOS1 TRANSPOSASE-LIKE PROTEIN"/>
    <property type="match status" value="1"/>
</dbReference>
<gene>
    <name evidence="1" type="ORF">EVAR_95037_1</name>
</gene>
<dbReference type="EMBL" id="BGZK01000410">
    <property type="protein sequence ID" value="GBP42038.1"/>
    <property type="molecule type" value="Genomic_DNA"/>
</dbReference>
<dbReference type="OrthoDB" id="10017160at2759"/>
<proteinExistence type="predicted"/>
<dbReference type="Proteomes" id="UP000299102">
    <property type="component" value="Unassembled WGS sequence"/>
</dbReference>
<comment type="caution">
    <text evidence="1">The sequence shown here is derived from an EMBL/GenBank/DDBJ whole genome shotgun (WGS) entry which is preliminary data.</text>
</comment>
<dbReference type="AlphaFoldDB" id="A0A4C1VSF0"/>
<keyword evidence="2" id="KW-1185">Reference proteome</keyword>
<reference evidence="1 2" key="1">
    <citation type="journal article" date="2019" name="Commun. Biol.">
        <title>The bagworm genome reveals a unique fibroin gene that provides high tensile strength.</title>
        <authorList>
            <person name="Kono N."/>
            <person name="Nakamura H."/>
            <person name="Ohtoshi R."/>
            <person name="Tomita M."/>
            <person name="Numata K."/>
            <person name="Arakawa K."/>
        </authorList>
    </citation>
    <scope>NUCLEOTIDE SEQUENCE [LARGE SCALE GENOMIC DNA]</scope>
</reference>
<dbReference type="Gene3D" id="3.30.420.10">
    <property type="entry name" value="Ribonuclease H-like superfamily/Ribonuclease H"/>
    <property type="match status" value="1"/>
</dbReference>
<name>A0A4C1VSF0_EUMVA</name>
<evidence type="ECO:0000313" key="2">
    <source>
        <dbReference type="Proteomes" id="UP000299102"/>
    </source>
</evidence>
<protein>
    <submittedName>
        <fullName evidence="1">Mariner Mos1 transposase</fullName>
    </submittedName>
</protein>
<accession>A0A4C1VSF0</accession>
<sequence length="117" mass="14111">MSQIQKILHEHLKVKKKLCCRWIPYELTSEHKRTRVDWCKKMLLKYDYGRSNATYDIVTGDETWIYGYMPERKQQSSVLVFEDDSKPTKLRQARSVGKKKLLRFFFLQDEFCLQDPT</sequence>
<organism evidence="1 2">
    <name type="scientific">Eumeta variegata</name>
    <name type="common">Bagworm moth</name>
    <name type="synonym">Eumeta japonica</name>
    <dbReference type="NCBI Taxonomy" id="151549"/>
    <lineage>
        <taxon>Eukaryota</taxon>
        <taxon>Metazoa</taxon>
        <taxon>Ecdysozoa</taxon>
        <taxon>Arthropoda</taxon>
        <taxon>Hexapoda</taxon>
        <taxon>Insecta</taxon>
        <taxon>Pterygota</taxon>
        <taxon>Neoptera</taxon>
        <taxon>Endopterygota</taxon>
        <taxon>Lepidoptera</taxon>
        <taxon>Glossata</taxon>
        <taxon>Ditrysia</taxon>
        <taxon>Tineoidea</taxon>
        <taxon>Psychidae</taxon>
        <taxon>Oiketicinae</taxon>
        <taxon>Eumeta</taxon>
    </lineage>
</organism>
<dbReference type="InterPro" id="IPR036397">
    <property type="entry name" value="RNaseH_sf"/>
</dbReference>
<evidence type="ECO:0000313" key="1">
    <source>
        <dbReference type="EMBL" id="GBP42038.1"/>
    </source>
</evidence>
<dbReference type="PANTHER" id="PTHR46060">
    <property type="entry name" value="MARINER MOS1 TRANSPOSASE-LIKE PROTEIN"/>
    <property type="match status" value="1"/>
</dbReference>